<dbReference type="EMBL" id="JN627908">
    <property type="protein sequence ID" value="AFA45202.1"/>
    <property type="molecule type" value="Genomic_DNA"/>
</dbReference>
<dbReference type="RefSeq" id="WP_046098278.1">
    <property type="nucleotide sequence ID" value="NZ_CP095161.1"/>
</dbReference>
<dbReference type="InterPro" id="IPR001387">
    <property type="entry name" value="Cro/C1-type_HTH"/>
</dbReference>
<dbReference type="InterPro" id="IPR010744">
    <property type="entry name" value="Phage_CI_N"/>
</dbReference>
<dbReference type="GO" id="GO:0003677">
    <property type="term" value="F:DNA binding"/>
    <property type="evidence" value="ECO:0007669"/>
    <property type="project" value="InterPro"/>
</dbReference>
<dbReference type="Gene3D" id="1.10.260.40">
    <property type="entry name" value="lambda repressor-like DNA-binding domains"/>
    <property type="match status" value="1"/>
</dbReference>
<dbReference type="Pfam" id="PF07022">
    <property type="entry name" value="Phage_CI_repr"/>
    <property type="match status" value="1"/>
</dbReference>
<dbReference type="InterPro" id="IPR010982">
    <property type="entry name" value="Lambda_DNA-bd_dom_sf"/>
</dbReference>
<accession>H6U8L6</accession>
<dbReference type="SUPFAM" id="SSF47413">
    <property type="entry name" value="lambda repressor-like DNA-binding domains"/>
    <property type="match status" value="1"/>
</dbReference>
<dbReference type="GO" id="GO:0045892">
    <property type="term" value="P:negative regulation of DNA-templated transcription"/>
    <property type="evidence" value="ECO:0007669"/>
    <property type="project" value="InterPro"/>
</dbReference>
<dbReference type="OrthoDB" id="8613261at2"/>
<sequence length="136" mass="15314">MREGRELNSYEIIERMKKICVVHSDKELAEIIGIAAPNINKWRSKNSVPFDPILKIANTYDVSIDWLIYGKNVDAELSTHEKMALLAFNDLDEREKLESIAFMTGMKNKVISISQTVHGSANNVVGNGNIHITRGE</sequence>
<dbReference type="PATRIC" id="fig|728.38.peg.1277"/>
<organism evidence="1">
    <name type="scientific">Avibacterium paragallinarum</name>
    <name type="common">Haemophilus gallinarum</name>
    <dbReference type="NCBI Taxonomy" id="728"/>
    <lineage>
        <taxon>Bacteria</taxon>
        <taxon>Pseudomonadati</taxon>
        <taxon>Pseudomonadota</taxon>
        <taxon>Gammaproteobacteria</taxon>
        <taxon>Pasteurellales</taxon>
        <taxon>Pasteurellaceae</taxon>
        <taxon>Avibacterium</taxon>
    </lineage>
</organism>
<name>H6U8L6_AVIPA</name>
<reference evidence="1" key="1">
    <citation type="submission" date="2011-08" db="EMBL/GenBank/DDBJ databases">
        <title>Identification of pro-phages and pro-phage like genetic features within Avibacterium paragallinarum.</title>
        <authorList>
            <person name="Roodt Y."/>
            <person name="Albertyn J."/>
            <person name="Bragg R.R."/>
        </authorList>
    </citation>
    <scope>NUCLEOTIDE SEQUENCE</scope>
    <source>
        <strain evidence="1">Modesto</strain>
    </source>
</reference>
<dbReference type="PROSITE" id="PS50943">
    <property type="entry name" value="HTH_CROC1"/>
    <property type="match status" value="1"/>
</dbReference>
<dbReference type="AlphaFoldDB" id="H6U8L6"/>
<protein>
    <submittedName>
        <fullName evidence="1">Bacteriophage CI-repressor protein</fullName>
    </submittedName>
</protein>
<evidence type="ECO:0000313" key="1">
    <source>
        <dbReference type="EMBL" id="AFA45202.1"/>
    </source>
</evidence>
<dbReference type="CDD" id="cd00093">
    <property type="entry name" value="HTH_XRE"/>
    <property type="match status" value="1"/>
</dbReference>
<proteinExistence type="predicted"/>